<organism evidence="2">
    <name type="scientific">viral metagenome</name>
    <dbReference type="NCBI Taxonomy" id="1070528"/>
    <lineage>
        <taxon>unclassified sequences</taxon>
        <taxon>metagenomes</taxon>
        <taxon>organismal metagenomes</taxon>
    </lineage>
</organism>
<reference evidence="2" key="1">
    <citation type="journal article" date="2020" name="Nature">
        <title>Giant virus diversity and host interactions through global metagenomics.</title>
        <authorList>
            <person name="Schulz F."/>
            <person name="Roux S."/>
            <person name="Paez-Espino D."/>
            <person name="Jungbluth S."/>
            <person name="Walsh D.A."/>
            <person name="Denef V.J."/>
            <person name="McMahon K.D."/>
            <person name="Konstantinidis K.T."/>
            <person name="Eloe-Fadrosh E.A."/>
            <person name="Kyrpides N.C."/>
            <person name="Woyke T."/>
        </authorList>
    </citation>
    <scope>NUCLEOTIDE SEQUENCE</scope>
    <source>
        <strain evidence="2">GVMAG-M-3300027763-16</strain>
    </source>
</reference>
<accession>A0A6C0L8D7</accession>
<feature type="region of interest" description="Disordered" evidence="1">
    <location>
        <begin position="1"/>
        <end position="53"/>
    </location>
</feature>
<sequence length="136" mass="15200">MKNKSNSNSNSPNNKPRRFANVKNSPPMKRKSPQNKNVNTQQPTFIQLTPSNKKPINVQQNVYTTPSYQYNIDNKTRSISPNNENKTRSKSKSGGFGTLDPLLAAVFLAGVRMSMNQKNKVVSSLSAKKTTRSKRS</sequence>
<proteinExistence type="predicted"/>
<name>A0A6C0L8D7_9ZZZZ</name>
<feature type="compositionally biased region" description="Polar residues" evidence="1">
    <location>
        <begin position="34"/>
        <end position="53"/>
    </location>
</feature>
<dbReference type="EMBL" id="MN740453">
    <property type="protein sequence ID" value="QHU27279.1"/>
    <property type="molecule type" value="Genomic_DNA"/>
</dbReference>
<dbReference type="AlphaFoldDB" id="A0A6C0L8D7"/>
<protein>
    <submittedName>
        <fullName evidence="2">Uncharacterized protein</fullName>
    </submittedName>
</protein>
<feature type="compositionally biased region" description="Polar residues" evidence="1">
    <location>
        <begin position="67"/>
        <end position="84"/>
    </location>
</feature>
<evidence type="ECO:0000256" key="1">
    <source>
        <dbReference type="SAM" id="MobiDB-lite"/>
    </source>
</evidence>
<feature type="region of interest" description="Disordered" evidence="1">
    <location>
        <begin position="67"/>
        <end position="96"/>
    </location>
</feature>
<evidence type="ECO:0000313" key="2">
    <source>
        <dbReference type="EMBL" id="QHU27279.1"/>
    </source>
</evidence>
<feature type="compositionally biased region" description="Low complexity" evidence="1">
    <location>
        <begin position="1"/>
        <end position="14"/>
    </location>
</feature>